<dbReference type="InterPro" id="IPR042271">
    <property type="entry name" value="Zinicin_2_N"/>
</dbReference>
<dbReference type="RefSeq" id="WP_179207133.1">
    <property type="nucleotide sequence ID" value="NZ_FWFF01000017.1"/>
</dbReference>
<dbReference type="PANTHER" id="PTHR39420">
    <property type="match status" value="1"/>
</dbReference>
<dbReference type="Gene3D" id="1.20.150.30">
    <property type="entry name" value="Zincin-like metallopeptidase, N-terminal domain"/>
    <property type="match status" value="1"/>
</dbReference>
<organism evidence="2 3">
    <name type="scientific">Brevibacterium yomogidense</name>
    <dbReference type="NCBI Taxonomy" id="946573"/>
    <lineage>
        <taxon>Bacteria</taxon>
        <taxon>Bacillati</taxon>
        <taxon>Actinomycetota</taxon>
        <taxon>Actinomycetes</taxon>
        <taxon>Micrococcales</taxon>
        <taxon>Brevibacteriaceae</taxon>
        <taxon>Brevibacterium</taxon>
    </lineage>
</organism>
<dbReference type="InterPro" id="IPR022454">
    <property type="entry name" value="CHP03883_F420-assoc"/>
</dbReference>
<evidence type="ECO:0000313" key="2">
    <source>
        <dbReference type="EMBL" id="SLM98586.1"/>
    </source>
</evidence>
<accession>A0A1X6XHF8</accession>
<evidence type="ECO:0000256" key="1">
    <source>
        <dbReference type="SAM" id="MobiDB-lite"/>
    </source>
</evidence>
<feature type="compositionally biased region" description="Low complexity" evidence="1">
    <location>
        <begin position="389"/>
        <end position="398"/>
    </location>
</feature>
<evidence type="ECO:0000313" key="3">
    <source>
        <dbReference type="Proteomes" id="UP000196581"/>
    </source>
</evidence>
<dbReference type="AlphaFoldDB" id="A0A1X6XHF8"/>
<dbReference type="Pfam" id="PF10103">
    <property type="entry name" value="Zincin_2"/>
    <property type="match status" value="1"/>
</dbReference>
<protein>
    <submittedName>
        <fullName evidence="2">Possible hydrolase</fullName>
    </submittedName>
</protein>
<reference evidence="3" key="1">
    <citation type="submission" date="2017-02" db="EMBL/GenBank/DDBJ databases">
        <authorList>
            <person name="Dridi B."/>
        </authorList>
    </citation>
    <scope>NUCLEOTIDE SEQUENCE [LARGE SCALE GENOMIC DNA]</scope>
    <source>
        <strain evidence="3">B Co 03.10</strain>
    </source>
</reference>
<dbReference type="SUPFAM" id="SSF55486">
    <property type="entry name" value="Metalloproteases ('zincins'), catalytic domain"/>
    <property type="match status" value="1"/>
</dbReference>
<sequence>MDGHGTDQHSSGGSSPDGSGPDRSSANILDLTLLERSVRELVPGGPRLPQKETAEVVDQLRDAADTSIDLVLNVMRLEAGEADAVRARAAAGSVLIVDRLGWAKATGQSLTAMVGTALPDDVRAAMEAGRVPNTLEMAAVLSVLSTRVLGQFDPFGGGPHPAGAGRLLLVAPSIAQIEATMSVTPRDFRLWVALHESTHRVQFAAAPWLRDHLSSLVSELLGDDPALSGLTGLKPLIRSIPEIVRGETQLVDVVTGPEKKAVLDQVMALMSLLEGHADVVMDAVGPSVIPDLARIRQRFEARREDGIGPGGSIGRLLGMDSKLQQYREGAVFVRSVVRRVGHEGLAAVFTSPDMLPTVAEIARPDDWVARVHGAQESADPDEAADDEAAAAPVEAACP</sequence>
<dbReference type="EMBL" id="FWFF01000017">
    <property type="protein sequence ID" value="SLM98586.1"/>
    <property type="molecule type" value="Genomic_DNA"/>
</dbReference>
<feature type="region of interest" description="Disordered" evidence="1">
    <location>
        <begin position="371"/>
        <end position="398"/>
    </location>
</feature>
<keyword evidence="2" id="KW-0378">Hydrolase</keyword>
<dbReference type="GO" id="GO:0016787">
    <property type="term" value="F:hydrolase activity"/>
    <property type="evidence" value="ECO:0007669"/>
    <property type="project" value="UniProtKB-KW"/>
</dbReference>
<dbReference type="Proteomes" id="UP000196581">
    <property type="component" value="Unassembled WGS sequence"/>
</dbReference>
<feature type="compositionally biased region" description="Low complexity" evidence="1">
    <location>
        <begin position="10"/>
        <end position="25"/>
    </location>
</feature>
<dbReference type="NCBIfam" id="TIGR03624">
    <property type="entry name" value="putative hydrolase"/>
    <property type="match status" value="1"/>
</dbReference>
<keyword evidence="3" id="KW-1185">Reference proteome</keyword>
<proteinExistence type="predicted"/>
<gene>
    <name evidence="2" type="ORF">FM105_09090</name>
</gene>
<dbReference type="PANTHER" id="PTHR39420:SF1">
    <property type="entry name" value="HYDROLASE"/>
    <property type="match status" value="1"/>
</dbReference>
<dbReference type="NCBIfam" id="TIGR03883">
    <property type="entry name" value="DUF2342_F420"/>
    <property type="match status" value="1"/>
</dbReference>
<feature type="compositionally biased region" description="Acidic residues" evidence="1">
    <location>
        <begin position="378"/>
        <end position="388"/>
    </location>
</feature>
<name>A0A1X6XHF8_9MICO</name>
<dbReference type="InterPro" id="IPR018766">
    <property type="entry name" value="Zinicin_2"/>
</dbReference>
<feature type="region of interest" description="Disordered" evidence="1">
    <location>
        <begin position="1"/>
        <end position="25"/>
    </location>
</feature>